<comment type="subcellular location">
    <subcellularLocation>
        <location evidence="1">Membrane</location>
        <topology evidence="1">Single-pass membrane protein</topology>
    </subcellularLocation>
</comment>
<dbReference type="Pfam" id="PF04357">
    <property type="entry name" value="TamB"/>
    <property type="match status" value="1"/>
</dbReference>
<sequence>MKDKKKSIKSRILRGVGKLALGLVVLFILLILFIRSKWGQDIIVNKVITYVSEKTNTKVEIDKLYITFGGNIMLNGLYLEDTKGDTLVYSNSLEANMPLWSIINGKGIGIDNLVWNGLKAHIIRKDSIEGYNFQFLIDAFTSKNTEFQNETTSGPLEIILESVDLNAFDIIFDDAVLGIESRFVYGNLSLTMAKIDIEKMDFRTTSISLSDATINYTQSPVPPIPSDENAILPFLAVDKLNLNNVVADYNSEVDNSRYHISIAQLYTEIPKIDLTNNTFEIVRFQLDDSEILINTTTANKIVVKNDGPLVTATFEWPNFKINVGYLDMKNNTFSYVNNNATPQNGVFNGNAIVLNNLTLHGKEISLKDKEVGFNIENFNFNEASGNQLKTLQLNANLSDNSLSVNSINLSLNDNKLQGKAEIDFNSLASFIQKPDDAQLSVNIPTFRFDIKDVYQFQPELHKNEIFQLLSKQFFNGNIEASGTLSSVTIPKIKVNWGNETELSLTGHLENVTDIDKLQFDIPQFNAQTNKKSLSLFVNEDSLGINFPELVNLKGNAKGSIKDINAIVELNTSQGKANLKGHFNNENQLAFDADLKIDNYKIGNLLNYSKLGELTVSVTTNGKGRDINHLNGELLATIEHFGLNNYEIKDLIIDGKFKDGLGKIKSDYNDENLNLNLLADLRLDSIASQVSLNLDIIGADLQALGIMQRNVRTGLKLNADFKGNSEKFKLKASVEDGVVVFEDKSYLLGGVDINAFVDKDTTSASIKNKVLNFELHSNSNPQNFTTAIERHLTSYFYRDTKVADSIKNPVNLVLKGKISQAPVLNEVLLLNLKELDTIDVAIKFNENARKLKANITAPHINYDGNEIDSLAFNIDTEMDKFVFDLGFKEINSGPLAIKKTSFTGNQANNELALSFTSFYDQEKLINIESTIAGHRDSLSFHVLNDNLILNKNKWETPNSNEILITNNNFSFNDFNFSRNGESVAITDAVNNSNKNRIDINFDNFKLNKIINYLNPENEIASGVLNGEFSVENPFENLGIVTDLKIQQLKLLNVDLGTLSLDAQSGENNNYDFNVDLNGGAVDLTLKGDFLADNTAPQINLDLEINKFNMKALEGFTEGEVSSTSGDFYGSFNLKGNLNKPEYFGKIAFKNANFKIKQLNERFSLDNDVINIDNKGLSMDNFTIQDENKNSFMFSGFIGTESFSNPTFDLKINAKNFQVLNATKEDNDLVYGKAVFDANGTIKGNLEIPKIDVNLKVGSETDITYILPSASVNIEEQEGVVIFVNRENPDAILTRTEEQSVKITGFDVNANLKVDKSARIKVIIDAETNDNFQVSGNGDFKVKMSPNGSVNLTGVYEIANGHYEMNLYNIVNRKFELTSDSRISWYGDPFDAKLDVKAVYKIDASASPLMASQTTSSDASIKSQYQEVLPFYVYLNVDGELMQPEISFELDMPEEEQGAISGQVYARVQQVNKQENELNQQVFSLLVLSRFYPQSDSDGSSGGFASIARDNLNDALSDQLNVFSDKLLGDTGVELNFGLDSYIDYQGDSPEDRTQLEVAAKKKLFNDRLIVSVGSDIDIEGSSSTDESTPIIGNVSVEYLLTDNGRYRLKGFRKNEFENVIDGQTIISGIALIFTQEFNKFDELWYALLHGQTQVEKSDKNKKEKKQN</sequence>
<dbReference type="GO" id="GO:0009306">
    <property type="term" value="P:protein secretion"/>
    <property type="evidence" value="ECO:0007669"/>
    <property type="project" value="InterPro"/>
</dbReference>
<dbReference type="InterPro" id="IPR007452">
    <property type="entry name" value="TamB_C"/>
</dbReference>
<protein>
    <submittedName>
        <fullName evidence="6">Translocation/assembly module TamB</fullName>
    </submittedName>
</protein>
<accession>A0A5B7TPM0</accession>
<dbReference type="RefSeq" id="WP_138949768.1">
    <property type="nucleotide sequence ID" value="NZ_CP040749.1"/>
</dbReference>
<dbReference type="OrthoDB" id="9811276at2"/>
<evidence type="ECO:0000256" key="4">
    <source>
        <dbReference type="ARBA" id="ARBA00023136"/>
    </source>
</evidence>
<keyword evidence="7" id="KW-1185">Reference proteome</keyword>
<evidence type="ECO:0000313" key="7">
    <source>
        <dbReference type="Proteomes" id="UP000306229"/>
    </source>
</evidence>
<dbReference type="GO" id="GO:0005886">
    <property type="term" value="C:plasma membrane"/>
    <property type="evidence" value="ECO:0007669"/>
    <property type="project" value="InterPro"/>
</dbReference>
<keyword evidence="3" id="KW-1133">Transmembrane helix</keyword>
<dbReference type="Proteomes" id="UP000306229">
    <property type="component" value="Chromosome"/>
</dbReference>
<keyword evidence="4" id="KW-0472">Membrane</keyword>
<evidence type="ECO:0000256" key="3">
    <source>
        <dbReference type="ARBA" id="ARBA00022989"/>
    </source>
</evidence>
<evidence type="ECO:0000313" key="6">
    <source>
        <dbReference type="EMBL" id="QCX38889.1"/>
    </source>
</evidence>
<evidence type="ECO:0000259" key="5">
    <source>
        <dbReference type="Pfam" id="PF04357"/>
    </source>
</evidence>
<dbReference type="EMBL" id="CP040749">
    <property type="protein sequence ID" value="QCX38889.1"/>
    <property type="molecule type" value="Genomic_DNA"/>
</dbReference>
<name>A0A5B7TPM0_9FLAO</name>
<keyword evidence="2" id="KW-0812">Transmembrane</keyword>
<dbReference type="KEGG" id="fbe:FF125_10740"/>
<evidence type="ECO:0000256" key="2">
    <source>
        <dbReference type="ARBA" id="ARBA00022692"/>
    </source>
</evidence>
<organism evidence="6 7">
    <name type="scientific">Aureibaculum algae</name>
    <dbReference type="NCBI Taxonomy" id="2584122"/>
    <lineage>
        <taxon>Bacteria</taxon>
        <taxon>Pseudomonadati</taxon>
        <taxon>Bacteroidota</taxon>
        <taxon>Flavobacteriia</taxon>
        <taxon>Flavobacteriales</taxon>
        <taxon>Flavobacteriaceae</taxon>
        <taxon>Aureibaculum</taxon>
    </lineage>
</organism>
<gene>
    <name evidence="6" type="ORF">FF125_10740</name>
</gene>
<proteinExistence type="predicted"/>
<reference evidence="6 7" key="1">
    <citation type="submission" date="2019-05" db="EMBL/GenBank/DDBJ databases">
        <title>Algicella ahnfeltiae gen. nov., sp. nov., a novel marine bacterium of the family Flavobacteriaceae isolated from a red alga.</title>
        <authorList>
            <person name="Nedashkovskaya O.I."/>
            <person name="Kukhlevskiy A.D."/>
            <person name="Kim S.-G."/>
            <person name="Zhukova N.V."/>
            <person name="Mikhailov V.V."/>
        </authorList>
    </citation>
    <scope>NUCLEOTIDE SEQUENCE [LARGE SCALE GENOMIC DNA]</scope>
    <source>
        <strain evidence="6 7">10Alg115</strain>
    </source>
</reference>
<feature type="domain" description="Translocation and assembly module TamB C-terminal" evidence="5">
    <location>
        <begin position="1179"/>
        <end position="1636"/>
    </location>
</feature>
<evidence type="ECO:0000256" key="1">
    <source>
        <dbReference type="ARBA" id="ARBA00004167"/>
    </source>
</evidence>